<reference evidence="2" key="2">
    <citation type="journal article" date="2023" name="IMA Fungus">
        <title>Comparative genomic study of the Penicillium genus elucidates a diverse pangenome and 15 lateral gene transfer events.</title>
        <authorList>
            <person name="Petersen C."/>
            <person name="Sorensen T."/>
            <person name="Nielsen M.R."/>
            <person name="Sondergaard T.E."/>
            <person name="Sorensen J.L."/>
            <person name="Fitzpatrick D.A."/>
            <person name="Frisvad J.C."/>
            <person name="Nielsen K.L."/>
        </authorList>
    </citation>
    <scope>NUCLEOTIDE SEQUENCE</scope>
    <source>
        <strain evidence="2">IBT 19713</strain>
    </source>
</reference>
<dbReference type="AlphaFoldDB" id="A0A9W9TIG5"/>
<organism evidence="2 3">
    <name type="scientific">Penicillium chermesinum</name>
    <dbReference type="NCBI Taxonomy" id="63820"/>
    <lineage>
        <taxon>Eukaryota</taxon>
        <taxon>Fungi</taxon>
        <taxon>Dikarya</taxon>
        <taxon>Ascomycota</taxon>
        <taxon>Pezizomycotina</taxon>
        <taxon>Eurotiomycetes</taxon>
        <taxon>Eurotiomycetidae</taxon>
        <taxon>Eurotiales</taxon>
        <taxon>Aspergillaceae</taxon>
        <taxon>Penicillium</taxon>
    </lineage>
</organism>
<dbReference type="InterPro" id="IPR000182">
    <property type="entry name" value="GNAT_dom"/>
</dbReference>
<proteinExistence type="predicted"/>
<feature type="domain" description="N-acetyltransferase" evidence="1">
    <location>
        <begin position="137"/>
        <end position="215"/>
    </location>
</feature>
<keyword evidence="3" id="KW-1185">Reference proteome</keyword>
<dbReference type="InterPro" id="IPR052523">
    <property type="entry name" value="Trichothecene_AcTrans"/>
</dbReference>
<evidence type="ECO:0000313" key="3">
    <source>
        <dbReference type="Proteomes" id="UP001150941"/>
    </source>
</evidence>
<dbReference type="InterPro" id="IPR016181">
    <property type="entry name" value="Acyl_CoA_acyltransferase"/>
</dbReference>
<dbReference type="EMBL" id="JAPQKS010000006">
    <property type="protein sequence ID" value="KAJ5223893.1"/>
    <property type="molecule type" value="Genomic_DNA"/>
</dbReference>
<dbReference type="Proteomes" id="UP001150941">
    <property type="component" value="Unassembled WGS sequence"/>
</dbReference>
<dbReference type="Pfam" id="PF00583">
    <property type="entry name" value="Acetyltransf_1"/>
    <property type="match status" value="1"/>
</dbReference>
<evidence type="ECO:0000259" key="1">
    <source>
        <dbReference type="PROSITE" id="PS51186"/>
    </source>
</evidence>
<dbReference type="PANTHER" id="PTHR42791:SF2">
    <property type="entry name" value="N-ACETYLTRANSFERASE DOMAIN-CONTAINING PROTEIN"/>
    <property type="match status" value="1"/>
</dbReference>
<dbReference type="OrthoDB" id="410198at2759"/>
<name>A0A9W9TIG5_9EURO</name>
<gene>
    <name evidence="2" type="ORF">N7468_008435</name>
</gene>
<accession>A0A9W9TIG5</accession>
<dbReference type="SUPFAM" id="SSF55729">
    <property type="entry name" value="Acyl-CoA N-acyltransferases (Nat)"/>
    <property type="match status" value="1"/>
</dbReference>
<dbReference type="PROSITE" id="PS51186">
    <property type="entry name" value="GNAT"/>
    <property type="match status" value="1"/>
</dbReference>
<dbReference type="Gene3D" id="3.40.630.30">
    <property type="match status" value="1"/>
</dbReference>
<sequence>MSVANTLPEGLEIREIDDPKYGAEIAELRFSTYQYDTLFSRMYPIYTDPAGTKSWMTTREITIMKMKTTKTAAIFDTTTGMMLAFIKLTVPVELPLEGSAAENLPAYPEGFNVPLQNKFRSLLKASDKYYNKQADSYIGALYTLPSHQGRGYGSALLSWAIEQARATSSRIFIQASPSGHNLYLKLGWKDLEKLTIDLSEFGGETYPIYNMVKEA</sequence>
<comment type="caution">
    <text evidence="2">The sequence shown here is derived from an EMBL/GenBank/DDBJ whole genome shotgun (WGS) entry which is preliminary data.</text>
</comment>
<dbReference type="GO" id="GO:0016747">
    <property type="term" value="F:acyltransferase activity, transferring groups other than amino-acyl groups"/>
    <property type="evidence" value="ECO:0007669"/>
    <property type="project" value="InterPro"/>
</dbReference>
<reference evidence="2" key="1">
    <citation type="submission" date="2022-11" db="EMBL/GenBank/DDBJ databases">
        <authorList>
            <person name="Petersen C."/>
        </authorList>
    </citation>
    <scope>NUCLEOTIDE SEQUENCE</scope>
    <source>
        <strain evidence="2">IBT 19713</strain>
    </source>
</reference>
<dbReference type="CDD" id="cd04301">
    <property type="entry name" value="NAT_SF"/>
    <property type="match status" value="1"/>
</dbReference>
<protein>
    <recommendedName>
        <fullName evidence="1">N-acetyltransferase domain-containing protein</fullName>
    </recommendedName>
</protein>
<evidence type="ECO:0000313" key="2">
    <source>
        <dbReference type="EMBL" id="KAJ5223893.1"/>
    </source>
</evidence>
<dbReference type="PANTHER" id="PTHR42791">
    <property type="entry name" value="GNAT FAMILY ACETYLTRANSFERASE"/>
    <property type="match status" value="1"/>
</dbReference>
<dbReference type="RefSeq" id="XP_058328076.1">
    <property type="nucleotide sequence ID" value="XM_058477731.1"/>
</dbReference>
<dbReference type="GeneID" id="83205034"/>